<proteinExistence type="predicted"/>
<evidence type="ECO:0000313" key="1">
    <source>
        <dbReference type="EMBL" id="MEQ2299269.1"/>
    </source>
</evidence>
<dbReference type="Proteomes" id="UP001469553">
    <property type="component" value="Unassembled WGS sequence"/>
</dbReference>
<dbReference type="EMBL" id="JAHRIP010047922">
    <property type="protein sequence ID" value="MEQ2299269.1"/>
    <property type="molecule type" value="Genomic_DNA"/>
</dbReference>
<comment type="caution">
    <text evidence="1">The sequence shown here is derived from an EMBL/GenBank/DDBJ whole genome shotgun (WGS) entry which is preliminary data.</text>
</comment>
<organism evidence="1 2">
    <name type="scientific">Ameca splendens</name>
    <dbReference type="NCBI Taxonomy" id="208324"/>
    <lineage>
        <taxon>Eukaryota</taxon>
        <taxon>Metazoa</taxon>
        <taxon>Chordata</taxon>
        <taxon>Craniata</taxon>
        <taxon>Vertebrata</taxon>
        <taxon>Euteleostomi</taxon>
        <taxon>Actinopterygii</taxon>
        <taxon>Neopterygii</taxon>
        <taxon>Teleostei</taxon>
        <taxon>Neoteleostei</taxon>
        <taxon>Acanthomorphata</taxon>
        <taxon>Ovalentaria</taxon>
        <taxon>Atherinomorphae</taxon>
        <taxon>Cyprinodontiformes</taxon>
        <taxon>Goodeidae</taxon>
        <taxon>Ameca</taxon>
    </lineage>
</organism>
<evidence type="ECO:0000313" key="2">
    <source>
        <dbReference type="Proteomes" id="UP001469553"/>
    </source>
</evidence>
<gene>
    <name evidence="1" type="ORF">AMECASPLE_013610</name>
</gene>
<name>A0ABV0Z071_9TELE</name>
<sequence>MSENNSSALYKSGLLMEKLKEFLVCLKPCMEEGALVRREHFLRGRTMLWDVFPPQGQGRELIGKWAQLNYRTISEDNLSKAIKYLRLRPWFNLQQGSTKHSAQGYNGIISVKAFSCV</sequence>
<keyword evidence="2" id="KW-1185">Reference proteome</keyword>
<reference evidence="1 2" key="1">
    <citation type="submission" date="2021-06" db="EMBL/GenBank/DDBJ databases">
        <authorList>
            <person name="Palmer J.M."/>
        </authorList>
    </citation>
    <scope>NUCLEOTIDE SEQUENCE [LARGE SCALE GENOMIC DNA]</scope>
    <source>
        <strain evidence="1 2">AS_MEX2019</strain>
        <tissue evidence="1">Muscle</tissue>
    </source>
</reference>
<accession>A0ABV0Z071</accession>
<protein>
    <submittedName>
        <fullName evidence="1">Uncharacterized protein</fullName>
    </submittedName>
</protein>